<evidence type="ECO:0000256" key="3">
    <source>
        <dbReference type="ARBA" id="ARBA00022960"/>
    </source>
</evidence>
<comment type="similarity">
    <text evidence="1">Belongs to the FemABX family.</text>
</comment>
<gene>
    <name evidence="8" type="ORF">GCM10007989_07150</name>
</gene>
<keyword evidence="3" id="KW-0133">Cell shape</keyword>
<evidence type="ECO:0000259" key="7">
    <source>
        <dbReference type="Pfam" id="PF13480"/>
    </source>
</evidence>
<accession>A0A918VQI4</accession>
<dbReference type="SUPFAM" id="SSF55729">
    <property type="entry name" value="Acyl-CoA N-acyltransferases (Nat)"/>
    <property type="match status" value="2"/>
</dbReference>
<dbReference type="Proteomes" id="UP000646579">
    <property type="component" value="Unassembled WGS sequence"/>
</dbReference>
<evidence type="ECO:0000313" key="9">
    <source>
        <dbReference type="Proteomes" id="UP000646579"/>
    </source>
</evidence>
<dbReference type="InterPro" id="IPR050644">
    <property type="entry name" value="PG_Glycine_Bridge_Synth"/>
</dbReference>
<evidence type="ECO:0000313" key="8">
    <source>
        <dbReference type="EMBL" id="GHA14984.1"/>
    </source>
</evidence>
<dbReference type="PROSITE" id="PS51191">
    <property type="entry name" value="FEMABX"/>
    <property type="match status" value="1"/>
</dbReference>
<dbReference type="PANTHER" id="PTHR36174">
    <property type="entry name" value="LIPID II:GLYCINE GLYCYLTRANSFERASE"/>
    <property type="match status" value="1"/>
</dbReference>
<dbReference type="PANTHER" id="PTHR36174:SF1">
    <property type="entry name" value="LIPID II:GLYCINE GLYCYLTRANSFERASE"/>
    <property type="match status" value="1"/>
</dbReference>
<evidence type="ECO:0000256" key="4">
    <source>
        <dbReference type="ARBA" id="ARBA00022984"/>
    </source>
</evidence>
<dbReference type="InterPro" id="IPR003447">
    <property type="entry name" value="FEMABX"/>
</dbReference>
<reference evidence="8" key="1">
    <citation type="journal article" date="2014" name="Int. J. Syst. Evol. Microbiol.">
        <title>Complete genome sequence of Corynebacterium casei LMG S-19264T (=DSM 44701T), isolated from a smear-ripened cheese.</title>
        <authorList>
            <consortium name="US DOE Joint Genome Institute (JGI-PGF)"/>
            <person name="Walter F."/>
            <person name="Albersmeier A."/>
            <person name="Kalinowski J."/>
            <person name="Ruckert C."/>
        </authorList>
    </citation>
    <scope>NUCLEOTIDE SEQUENCE</scope>
    <source>
        <strain evidence="8">KCTC 32437</strain>
    </source>
</reference>
<comment type="caution">
    <text evidence="8">The sequence shown here is derived from an EMBL/GenBank/DDBJ whole genome shotgun (WGS) entry which is preliminary data.</text>
</comment>
<dbReference type="InterPro" id="IPR038740">
    <property type="entry name" value="BioF2-like_GNAT_dom"/>
</dbReference>
<keyword evidence="4" id="KW-0573">Peptidoglycan synthesis</keyword>
<dbReference type="Pfam" id="PF13480">
    <property type="entry name" value="Acetyltransf_6"/>
    <property type="match status" value="1"/>
</dbReference>
<dbReference type="RefSeq" id="WP_189423502.1">
    <property type="nucleotide sequence ID" value="NZ_BMZE01000001.1"/>
</dbReference>
<dbReference type="EMBL" id="BMZE01000001">
    <property type="protein sequence ID" value="GHA14984.1"/>
    <property type="molecule type" value="Genomic_DNA"/>
</dbReference>
<dbReference type="GO" id="GO:0071555">
    <property type="term" value="P:cell wall organization"/>
    <property type="evidence" value="ECO:0007669"/>
    <property type="project" value="UniProtKB-KW"/>
</dbReference>
<dbReference type="InterPro" id="IPR016181">
    <property type="entry name" value="Acyl_CoA_acyltransferase"/>
</dbReference>
<keyword evidence="9" id="KW-1185">Reference proteome</keyword>
<dbReference type="GO" id="GO:0016755">
    <property type="term" value="F:aminoacyltransferase activity"/>
    <property type="evidence" value="ECO:0007669"/>
    <property type="project" value="InterPro"/>
</dbReference>
<evidence type="ECO:0000256" key="1">
    <source>
        <dbReference type="ARBA" id="ARBA00009943"/>
    </source>
</evidence>
<keyword evidence="2" id="KW-0808">Transferase</keyword>
<sequence>MSVSTEAAPSLAPSAAYSRAAGAVRLTHELVTGEAWDEIIAGFDEACQEQMHVFAQSRWPGVVQEPVVFRRNGEVVGGTMVMVQRLPLGVGAIAITKWGPMLRDTAAPDADELHDAMIECLIGEYAERRRMMLSVLPRAALFSPNRRYDALIRRGFRPGSELLFPDRYIVNLRLDDDGLRKSFHQKWRYHLNKSLKQGLDFEHATAERMEDFHMLYNAMTDRKQFPDHSAYGTVDELMTMDPEALRPELFFVRKDEALVAGAIIFKAGDRAVYLYGATSDQALPLRAGYFLHWHIIRWLRDNTCADWYDLGGTDGFQGLHQFKKGMVGTAGVIQPVPPVANYAASRFAYLTGLGAFAARDAFHQVRRHVDGWRNPKARPDQERRAGDTE</sequence>
<keyword evidence="6" id="KW-0961">Cell wall biogenesis/degradation</keyword>
<dbReference type="Gene3D" id="3.40.630.30">
    <property type="match status" value="1"/>
</dbReference>
<keyword evidence="5" id="KW-0012">Acyltransferase</keyword>
<evidence type="ECO:0000256" key="5">
    <source>
        <dbReference type="ARBA" id="ARBA00023315"/>
    </source>
</evidence>
<dbReference type="AlphaFoldDB" id="A0A918VQI4"/>
<organism evidence="8 9">
    <name type="scientific">Devosia pacifica</name>
    <dbReference type="NCBI Taxonomy" id="1335967"/>
    <lineage>
        <taxon>Bacteria</taxon>
        <taxon>Pseudomonadati</taxon>
        <taxon>Pseudomonadota</taxon>
        <taxon>Alphaproteobacteria</taxon>
        <taxon>Hyphomicrobiales</taxon>
        <taxon>Devosiaceae</taxon>
        <taxon>Devosia</taxon>
    </lineage>
</organism>
<dbReference type="GO" id="GO:0009252">
    <property type="term" value="P:peptidoglycan biosynthetic process"/>
    <property type="evidence" value="ECO:0007669"/>
    <property type="project" value="UniProtKB-KW"/>
</dbReference>
<evidence type="ECO:0000256" key="6">
    <source>
        <dbReference type="ARBA" id="ARBA00023316"/>
    </source>
</evidence>
<name>A0A918VQI4_9HYPH</name>
<proteinExistence type="inferred from homology"/>
<reference evidence="8" key="2">
    <citation type="submission" date="2020-09" db="EMBL/GenBank/DDBJ databases">
        <authorList>
            <person name="Sun Q."/>
            <person name="Kim S."/>
        </authorList>
    </citation>
    <scope>NUCLEOTIDE SEQUENCE</scope>
    <source>
        <strain evidence="8">KCTC 32437</strain>
    </source>
</reference>
<evidence type="ECO:0000256" key="2">
    <source>
        <dbReference type="ARBA" id="ARBA00022679"/>
    </source>
</evidence>
<dbReference type="GO" id="GO:0008360">
    <property type="term" value="P:regulation of cell shape"/>
    <property type="evidence" value="ECO:0007669"/>
    <property type="project" value="UniProtKB-KW"/>
</dbReference>
<feature type="domain" description="BioF2-like acetyltransferase" evidence="7">
    <location>
        <begin position="182"/>
        <end position="314"/>
    </location>
</feature>
<protein>
    <recommendedName>
        <fullName evidence="7">BioF2-like acetyltransferase domain-containing protein</fullName>
    </recommendedName>
</protein>